<accession>A0A0B0EGU3</accession>
<dbReference type="Gene3D" id="3.20.20.70">
    <property type="entry name" value="Aldolase class I"/>
    <property type="match status" value="1"/>
</dbReference>
<dbReference type="Pfam" id="PF00923">
    <property type="entry name" value="TAL_FSA"/>
    <property type="match status" value="1"/>
</dbReference>
<dbReference type="eggNOG" id="COG0176">
    <property type="taxonomic scope" value="Bacteria"/>
</dbReference>
<dbReference type="InterPro" id="IPR013785">
    <property type="entry name" value="Aldolase_TIM"/>
</dbReference>
<dbReference type="PANTHER" id="PTHR10683:SF40">
    <property type="entry name" value="FRUCTOSE-6-PHOSPHATE ALDOLASE 1-RELATED"/>
    <property type="match status" value="1"/>
</dbReference>
<organism evidence="2 3">
    <name type="scientific">Candidatus Scalindua brodae</name>
    <dbReference type="NCBI Taxonomy" id="237368"/>
    <lineage>
        <taxon>Bacteria</taxon>
        <taxon>Pseudomonadati</taxon>
        <taxon>Planctomycetota</taxon>
        <taxon>Candidatus Brocadiia</taxon>
        <taxon>Candidatus Brocadiales</taxon>
        <taxon>Candidatus Scalinduaceae</taxon>
        <taxon>Candidatus Scalindua</taxon>
    </lineage>
</organism>
<dbReference type="Proteomes" id="UP000030652">
    <property type="component" value="Unassembled WGS sequence"/>
</dbReference>
<sequence length="212" mass="22571">MSIFIDTADIEQAKAVKESGWVHGITTNPILLANSGSPVTDTLQQLADLNMGLLFYQLVATCKEDMLKEAQRAKEIAGAQLVLKLPPTKQGFQIIPHLPQEIPCCVTAIYSVAQALVARGSGVRYIAVYVSRATKLLGDGLSLITEISRVLQGSRTQLLAASLKSPMEASSAILAGADHITLPFDVLSALTYHEHSEGAVSNFNANGSGIQL</sequence>
<evidence type="ECO:0000313" key="2">
    <source>
        <dbReference type="EMBL" id="KHE90318.1"/>
    </source>
</evidence>
<protein>
    <submittedName>
        <fullName evidence="2">Fructose-6-phosphate aldolase 1</fullName>
    </submittedName>
</protein>
<dbReference type="EMBL" id="JRYO01000268">
    <property type="protein sequence ID" value="KHE90318.1"/>
    <property type="molecule type" value="Genomic_DNA"/>
</dbReference>
<dbReference type="PANTHER" id="PTHR10683">
    <property type="entry name" value="TRANSALDOLASE"/>
    <property type="match status" value="1"/>
</dbReference>
<evidence type="ECO:0000313" key="3">
    <source>
        <dbReference type="Proteomes" id="UP000030652"/>
    </source>
</evidence>
<dbReference type="SUPFAM" id="SSF51569">
    <property type="entry name" value="Aldolase"/>
    <property type="match status" value="1"/>
</dbReference>
<dbReference type="GO" id="GO:0005975">
    <property type="term" value="P:carbohydrate metabolic process"/>
    <property type="evidence" value="ECO:0007669"/>
    <property type="project" value="InterPro"/>
</dbReference>
<keyword evidence="1" id="KW-0704">Schiff base</keyword>
<reference evidence="2 3" key="1">
    <citation type="submission" date="2014-10" db="EMBL/GenBank/DDBJ databases">
        <title>Draft genome of anammox bacterium scalindua brodae, obtained using differential coverage binning of sequence data from two enrichment reactors.</title>
        <authorList>
            <person name="Speth D.R."/>
            <person name="Russ L."/>
            <person name="Kartal B."/>
            <person name="Op den Camp H.J."/>
            <person name="Dutilh B.E."/>
            <person name="Jetten M.S."/>
        </authorList>
    </citation>
    <scope>NUCLEOTIDE SEQUENCE [LARGE SCALE GENOMIC DNA]</scope>
    <source>
        <strain evidence="2">RU1</strain>
    </source>
</reference>
<comment type="caution">
    <text evidence="2">The sequence shown here is derived from an EMBL/GenBank/DDBJ whole genome shotgun (WGS) entry which is preliminary data.</text>
</comment>
<name>A0A0B0EGU3_9BACT</name>
<dbReference type="InterPro" id="IPR001585">
    <property type="entry name" value="TAL/FSA"/>
</dbReference>
<proteinExistence type="predicted"/>
<dbReference type="AlphaFoldDB" id="A0A0B0EGU3"/>
<evidence type="ECO:0000256" key="1">
    <source>
        <dbReference type="ARBA" id="ARBA00023270"/>
    </source>
</evidence>
<gene>
    <name evidence="2" type="primary">fsaA</name>
    <name evidence="2" type="ORF">SCABRO_03970</name>
</gene>